<protein>
    <submittedName>
        <fullName evidence="1">Uncharacterized protein</fullName>
    </submittedName>
</protein>
<name>A0ACD5VS63_AVESA</name>
<evidence type="ECO:0000313" key="2">
    <source>
        <dbReference type="Proteomes" id="UP001732700"/>
    </source>
</evidence>
<dbReference type="Proteomes" id="UP001732700">
    <property type="component" value="Chromosome 3C"/>
</dbReference>
<evidence type="ECO:0000313" key="1">
    <source>
        <dbReference type="EnsemblPlants" id="AVESA.00010b.r2.3CG0497660.1.CDS"/>
    </source>
</evidence>
<keyword evidence="2" id="KW-1185">Reference proteome</keyword>
<proteinExistence type="predicted"/>
<reference evidence="1" key="2">
    <citation type="submission" date="2025-09" db="UniProtKB">
        <authorList>
            <consortium name="EnsemblPlants"/>
        </authorList>
    </citation>
    <scope>IDENTIFICATION</scope>
</reference>
<organism evidence="1 2">
    <name type="scientific">Avena sativa</name>
    <name type="common">Oat</name>
    <dbReference type="NCBI Taxonomy" id="4498"/>
    <lineage>
        <taxon>Eukaryota</taxon>
        <taxon>Viridiplantae</taxon>
        <taxon>Streptophyta</taxon>
        <taxon>Embryophyta</taxon>
        <taxon>Tracheophyta</taxon>
        <taxon>Spermatophyta</taxon>
        <taxon>Magnoliopsida</taxon>
        <taxon>Liliopsida</taxon>
        <taxon>Poales</taxon>
        <taxon>Poaceae</taxon>
        <taxon>BOP clade</taxon>
        <taxon>Pooideae</taxon>
        <taxon>Poodae</taxon>
        <taxon>Poeae</taxon>
        <taxon>Poeae Chloroplast Group 1 (Aveneae type)</taxon>
        <taxon>Aveninae</taxon>
        <taxon>Avena</taxon>
    </lineage>
</organism>
<reference evidence="1" key="1">
    <citation type="submission" date="2021-05" db="EMBL/GenBank/DDBJ databases">
        <authorList>
            <person name="Scholz U."/>
            <person name="Mascher M."/>
            <person name="Fiebig A."/>
        </authorList>
    </citation>
    <scope>NUCLEOTIDE SEQUENCE [LARGE SCALE GENOMIC DNA]</scope>
</reference>
<dbReference type="EnsemblPlants" id="AVESA.00010b.r2.3CG0497660.1">
    <property type="protein sequence ID" value="AVESA.00010b.r2.3CG0497660.1.CDS"/>
    <property type="gene ID" value="AVESA.00010b.r2.3CG0497660"/>
</dbReference>
<accession>A0ACD5VS63</accession>
<sequence length="1143" mass="124563">MSNTSLTFLQSGTERFSLKSQMHESLETPKTHGQAPRTQKKPKDKYHATTMALVVVQTMVALSLLLPRAAALTHPANATDVDFSALLSFRASVRDPRGILRRSWTARTPFCGWLGVSCDARGRRVAALSLPGVALGGTIPPELGNLSFISHLNLNSTGMDGAIPTELGQLARLRHLDLYENRLSGTIPTALGNLIQLEYLDLGYNGLSGAVPRELHALHNLRYISLNSNDLSGTIPPGLFNNTPDLRVMWLGRNRLTGGIPDAIGSLRKLEILVLELNLLNGTVPAAIFNMSMLRIFGLGNNNLFGSLPGNKSFNLPMLQKLGLSQNHFTGYIQPALARCKNLELLTLAINNFTGPVPAWLATMPRLSTIILAANNLVGKIPVELSNLTDLVMLDLSVNQLEGQIPPEIGYLRNLNNLSFSTNLLTGTIPESIGNISSIRSLDLTLNAFTGSVPTTFGNIRSLTGLYVDGNKLSGKLNFLHGLSNCKNLTTLGMSSNSFTGSIPDYLGNLSSQLQYFVASSNSLTGSIPDTIANLSSLRTIDLDGNQLSGPIPVSISTLDNLQELNLFNNTMTGAIPEEISRLKRLLILHLDKNQLSGSIPSGVGNLSELQYLTSSLNSLSSTIPLSLWRLSKLIILDLSYNMLSGPLPTDMGQVKQIAQMDLSSNLMTDGLPDSLGRLQMLTYLNLSNNLFHEQVPSSFGELVSIETMDLSYNSLQGSIPRPLANLTFLTSLNLSFNKLDGPLPDSGAFSNITLESLRGNNALCGLPRVGISPCRSNHRSQRSLIKVILPAVMGFAILATCLCVLIRKQIKKPRRISVPSESNIINYRLISFHELVRATENFSQGNLIGSGNLGKVFKGQLDDESIVAVKVLNMQHEGASVSFDAECRALRMARHRNLVRILNTCSNPDFKALVLQYMPNGSLDSWLYSRNSQQCLGFLKRLEIMLDVAMAMEYLHHQHTEVVIHCDLKPSNVLLDEGMTARVSDFGIAKLLLGDNNPIALTGMPGTIGYMAPEYGSAGKASRMSDVFSYGIMMLEVFTGKRPTNPMFGGELSLRQWVSEAFPTRLIDVVDPEVLPNGGKSDCPADNHSTLREQSITLNTCLASVIELSLRCSSTIPDERTPMDKVVVKLNKIKADYCSQMR</sequence>